<evidence type="ECO:0000313" key="3">
    <source>
        <dbReference type="Proteomes" id="UP001595976"/>
    </source>
</evidence>
<dbReference type="EMBL" id="JBHSLI010000001">
    <property type="protein sequence ID" value="MFC5291692.1"/>
    <property type="molecule type" value="Genomic_DNA"/>
</dbReference>
<dbReference type="Proteomes" id="UP001595976">
    <property type="component" value="Unassembled WGS sequence"/>
</dbReference>
<evidence type="ECO:0000256" key="1">
    <source>
        <dbReference type="SAM" id="MobiDB-lite"/>
    </source>
</evidence>
<evidence type="ECO:0000313" key="2">
    <source>
        <dbReference type="EMBL" id="MFC5291692.1"/>
    </source>
</evidence>
<proteinExistence type="predicted"/>
<gene>
    <name evidence="2" type="ORF">ACFPK2_01670</name>
</gene>
<comment type="caution">
    <text evidence="2">The sequence shown here is derived from an EMBL/GenBank/DDBJ whole genome shotgun (WGS) entry which is preliminary data.</text>
</comment>
<accession>A0ABW0EX60</accession>
<name>A0ABW0EX60_9HYPH</name>
<sequence>MMTVDEIFAEDGRNSPAERSLPWEESRNGTVVVVEPKPHWASDMVAFRLTDRAWCYYADWCANGSGARFFDHPETRGDDVMMKARAMISRELADGLWAAR</sequence>
<organism evidence="2 3">
    <name type="scientific">Bosea minatitlanensis</name>
    <dbReference type="NCBI Taxonomy" id="128782"/>
    <lineage>
        <taxon>Bacteria</taxon>
        <taxon>Pseudomonadati</taxon>
        <taxon>Pseudomonadota</taxon>
        <taxon>Alphaproteobacteria</taxon>
        <taxon>Hyphomicrobiales</taxon>
        <taxon>Boseaceae</taxon>
        <taxon>Bosea</taxon>
    </lineage>
</organism>
<dbReference type="RefSeq" id="WP_260347838.1">
    <property type="nucleotide sequence ID" value="NZ_JAOAOS010000001.1"/>
</dbReference>
<keyword evidence="3" id="KW-1185">Reference proteome</keyword>
<feature type="region of interest" description="Disordered" evidence="1">
    <location>
        <begin position="1"/>
        <end position="27"/>
    </location>
</feature>
<reference evidence="3" key="1">
    <citation type="journal article" date="2019" name="Int. J. Syst. Evol. Microbiol.">
        <title>The Global Catalogue of Microorganisms (GCM) 10K type strain sequencing project: providing services to taxonomists for standard genome sequencing and annotation.</title>
        <authorList>
            <consortium name="The Broad Institute Genomics Platform"/>
            <consortium name="The Broad Institute Genome Sequencing Center for Infectious Disease"/>
            <person name="Wu L."/>
            <person name="Ma J."/>
        </authorList>
    </citation>
    <scope>NUCLEOTIDE SEQUENCE [LARGE SCALE GENOMIC DNA]</scope>
    <source>
        <strain evidence="3">CGMCC 1.15643</strain>
    </source>
</reference>
<protein>
    <submittedName>
        <fullName evidence="2">Uncharacterized protein</fullName>
    </submittedName>
</protein>